<evidence type="ECO:0000313" key="3">
    <source>
        <dbReference type="Proteomes" id="UP000594454"/>
    </source>
</evidence>
<evidence type="ECO:0000313" key="2">
    <source>
        <dbReference type="EMBL" id="CAD7089122.1"/>
    </source>
</evidence>
<keyword evidence="1" id="KW-1133">Transmembrane helix</keyword>
<evidence type="ECO:0000256" key="1">
    <source>
        <dbReference type="SAM" id="Phobius"/>
    </source>
</evidence>
<feature type="transmembrane region" description="Helical" evidence="1">
    <location>
        <begin position="23"/>
        <end position="42"/>
    </location>
</feature>
<organism evidence="2 3">
    <name type="scientific">Hermetia illucens</name>
    <name type="common">Black soldier fly</name>
    <dbReference type="NCBI Taxonomy" id="343691"/>
    <lineage>
        <taxon>Eukaryota</taxon>
        <taxon>Metazoa</taxon>
        <taxon>Ecdysozoa</taxon>
        <taxon>Arthropoda</taxon>
        <taxon>Hexapoda</taxon>
        <taxon>Insecta</taxon>
        <taxon>Pterygota</taxon>
        <taxon>Neoptera</taxon>
        <taxon>Endopterygota</taxon>
        <taxon>Diptera</taxon>
        <taxon>Brachycera</taxon>
        <taxon>Stratiomyomorpha</taxon>
        <taxon>Stratiomyidae</taxon>
        <taxon>Hermetiinae</taxon>
        <taxon>Hermetia</taxon>
    </lineage>
</organism>
<dbReference type="EMBL" id="LR899012">
    <property type="protein sequence ID" value="CAD7089122.1"/>
    <property type="molecule type" value="Genomic_DNA"/>
</dbReference>
<keyword evidence="1" id="KW-0812">Transmembrane</keyword>
<gene>
    <name evidence="2" type="ORF">HERILL_LOCUS11700</name>
</gene>
<dbReference type="AlphaFoldDB" id="A0A7R8UXU6"/>
<name>A0A7R8UXU6_HERIL</name>
<reference evidence="2 3" key="1">
    <citation type="submission" date="2020-11" db="EMBL/GenBank/DDBJ databases">
        <authorList>
            <person name="Wallbank WR R."/>
            <person name="Pardo Diaz C."/>
            <person name="Kozak K."/>
            <person name="Martin S."/>
            <person name="Jiggins C."/>
            <person name="Moest M."/>
            <person name="Warren A I."/>
            <person name="Generalovic N T."/>
            <person name="Byers J.R.P. K."/>
            <person name="Montejo-Kovacevich G."/>
            <person name="Yen C E."/>
        </authorList>
    </citation>
    <scope>NUCLEOTIDE SEQUENCE [LARGE SCALE GENOMIC DNA]</scope>
</reference>
<keyword evidence="1" id="KW-0472">Membrane</keyword>
<keyword evidence="3" id="KW-1185">Reference proteome</keyword>
<protein>
    <submittedName>
        <fullName evidence="2">Uncharacterized protein</fullName>
    </submittedName>
</protein>
<dbReference type="InParanoid" id="A0A7R8UXU6"/>
<accession>A0A7R8UXU6</accession>
<proteinExistence type="predicted"/>
<dbReference type="Proteomes" id="UP000594454">
    <property type="component" value="Chromosome 4"/>
</dbReference>
<sequence>MRSVSSTQFNVLIKDNRIQIKDYLSFFLVVHIVLHTALKILMPPHRSHIIICKVFEVYQGLSESYCRSVLRSLNVIFIANCRSQMVSPPYIPPNIFELKAEGTGAYIRQGMEMLDPVEFTEVIGDDVGQNMNFEIPMKIVFDTCKHRCSEQGRC</sequence>